<organism evidence="1 2">
    <name type="scientific">Sinanodonta woodiana</name>
    <name type="common">Chinese pond mussel</name>
    <name type="synonym">Anodonta woodiana</name>
    <dbReference type="NCBI Taxonomy" id="1069815"/>
    <lineage>
        <taxon>Eukaryota</taxon>
        <taxon>Metazoa</taxon>
        <taxon>Spiralia</taxon>
        <taxon>Lophotrochozoa</taxon>
        <taxon>Mollusca</taxon>
        <taxon>Bivalvia</taxon>
        <taxon>Autobranchia</taxon>
        <taxon>Heteroconchia</taxon>
        <taxon>Palaeoheterodonta</taxon>
        <taxon>Unionida</taxon>
        <taxon>Unionoidea</taxon>
        <taxon>Unionidae</taxon>
        <taxon>Unioninae</taxon>
        <taxon>Sinanodonta</taxon>
    </lineage>
</organism>
<reference evidence="1 2" key="1">
    <citation type="submission" date="2024-11" db="EMBL/GenBank/DDBJ databases">
        <title>Chromosome-level genome assembly of the freshwater bivalve Anodonta woodiana.</title>
        <authorList>
            <person name="Chen X."/>
        </authorList>
    </citation>
    <scope>NUCLEOTIDE SEQUENCE [LARGE SCALE GENOMIC DNA]</scope>
    <source>
        <strain evidence="1">MN2024</strain>
        <tissue evidence="1">Gills</tissue>
    </source>
</reference>
<comment type="caution">
    <text evidence="1">The sequence shown here is derived from an EMBL/GenBank/DDBJ whole genome shotgun (WGS) entry which is preliminary data.</text>
</comment>
<dbReference type="EMBL" id="JBJQND010000003">
    <property type="protein sequence ID" value="KAL3882900.1"/>
    <property type="molecule type" value="Genomic_DNA"/>
</dbReference>
<dbReference type="AlphaFoldDB" id="A0ABD3XAY9"/>
<protein>
    <submittedName>
        <fullName evidence="1">Uncharacterized protein</fullName>
    </submittedName>
</protein>
<dbReference type="Proteomes" id="UP001634394">
    <property type="component" value="Unassembled WGS sequence"/>
</dbReference>
<name>A0ABD3XAY9_SINWO</name>
<gene>
    <name evidence="1" type="ORF">ACJMK2_029202</name>
</gene>
<evidence type="ECO:0000313" key="2">
    <source>
        <dbReference type="Proteomes" id="UP001634394"/>
    </source>
</evidence>
<keyword evidence="2" id="KW-1185">Reference proteome</keyword>
<proteinExistence type="predicted"/>
<feature type="non-terminal residue" evidence="1">
    <location>
        <position position="51"/>
    </location>
</feature>
<evidence type="ECO:0000313" key="1">
    <source>
        <dbReference type="EMBL" id="KAL3882900.1"/>
    </source>
</evidence>
<sequence>MAPGVYGVYSALLVFGILTRLTPHEVPETITRAVKPENIGYYACTRSTSVD</sequence>
<accession>A0ABD3XAY9</accession>